<dbReference type="STRING" id="283909.R7UP94"/>
<dbReference type="PANTHER" id="PTHR45739">
    <property type="entry name" value="MATRIX PROTEIN, PUTATIVE-RELATED"/>
    <property type="match status" value="1"/>
</dbReference>
<reference evidence="3" key="3">
    <citation type="submission" date="2015-06" db="UniProtKB">
        <authorList>
            <consortium name="EnsemblMetazoa"/>
        </authorList>
    </citation>
    <scope>IDENTIFICATION</scope>
</reference>
<name>R7UP94_CAPTE</name>
<evidence type="ECO:0000313" key="4">
    <source>
        <dbReference type="Proteomes" id="UP000014760"/>
    </source>
</evidence>
<dbReference type="EMBL" id="AMQN01044028">
    <property type="status" value="NOT_ANNOTATED_CDS"/>
    <property type="molecule type" value="Genomic_DNA"/>
</dbReference>
<feature type="non-terminal residue" evidence="2">
    <location>
        <position position="377"/>
    </location>
</feature>
<reference evidence="2 4" key="2">
    <citation type="journal article" date="2013" name="Nature">
        <title>Insights into bilaterian evolution from three spiralian genomes.</title>
        <authorList>
            <person name="Simakov O."/>
            <person name="Marletaz F."/>
            <person name="Cho S.J."/>
            <person name="Edsinger-Gonzales E."/>
            <person name="Havlak P."/>
            <person name="Hellsten U."/>
            <person name="Kuo D.H."/>
            <person name="Larsson T."/>
            <person name="Lv J."/>
            <person name="Arendt D."/>
            <person name="Savage R."/>
            <person name="Osoegawa K."/>
            <person name="de Jong P."/>
            <person name="Grimwood J."/>
            <person name="Chapman J.A."/>
            <person name="Shapiro H."/>
            <person name="Aerts A."/>
            <person name="Otillar R.P."/>
            <person name="Terry A.Y."/>
            <person name="Boore J.L."/>
            <person name="Grigoriev I.V."/>
            <person name="Lindberg D.R."/>
            <person name="Seaver E.C."/>
            <person name="Weisblat D.A."/>
            <person name="Putnam N.H."/>
            <person name="Rokhsar D.S."/>
        </authorList>
    </citation>
    <scope>NUCLEOTIDE SEQUENCE</scope>
    <source>
        <strain evidence="2 4">I ESC-2004</strain>
    </source>
</reference>
<dbReference type="GO" id="GO:0009653">
    <property type="term" value="P:anatomical structure morphogenesis"/>
    <property type="evidence" value="ECO:0007669"/>
    <property type="project" value="TreeGrafter"/>
</dbReference>
<dbReference type="EnsemblMetazoa" id="CapteT185617">
    <property type="protein sequence ID" value="CapteP185617"/>
    <property type="gene ID" value="CapteG185617"/>
</dbReference>
<dbReference type="HOGENOM" id="CLU_734832_0_0_1"/>
<dbReference type="OrthoDB" id="47267at2759"/>
<gene>
    <name evidence="2" type="ORF">CAPTEDRAFT_185617</name>
</gene>
<dbReference type="EMBL" id="KB301272">
    <property type="protein sequence ID" value="ELU05762.1"/>
    <property type="molecule type" value="Genomic_DNA"/>
</dbReference>
<dbReference type="AlphaFoldDB" id="R7UP94"/>
<dbReference type="PANTHER" id="PTHR45739:SF12">
    <property type="entry name" value="CHONDROITIN SULFATE PROTEOGLYCAN 4-LIKE ISOFORM X2"/>
    <property type="match status" value="1"/>
</dbReference>
<proteinExistence type="predicted"/>
<dbReference type="NCBIfam" id="NF012211">
    <property type="entry name" value="tand_rpt_95"/>
    <property type="match status" value="3"/>
</dbReference>
<dbReference type="InterPro" id="IPR051561">
    <property type="entry name" value="FRAS1_ECM"/>
</dbReference>
<dbReference type="InterPro" id="IPR040853">
    <property type="entry name" value="RapA2_cadherin-like"/>
</dbReference>
<evidence type="ECO:0000313" key="3">
    <source>
        <dbReference type="EnsemblMetazoa" id="CapteP185617"/>
    </source>
</evidence>
<protein>
    <recommendedName>
        <fullName evidence="1">RapA2 cadherin-like domain-containing protein</fullName>
    </recommendedName>
</protein>
<reference evidence="4" key="1">
    <citation type="submission" date="2012-12" db="EMBL/GenBank/DDBJ databases">
        <authorList>
            <person name="Hellsten U."/>
            <person name="Grimwood J."/>
            <person name="Chapman J.A."/>
            <person name="Shapiro H."/>
            <person name="Aerts A."/>
            <person name="Otillar R.P."/>
            <person name="Terry A.Y."/>
            <person name="Boore J.L."/>
            <person name="Simakov O."/>
            <person name="Marletaz F."/>
            <person name="Cho S.-J."/>
            <person name="Edsinger-Gonzales E."/>
            <person name="Havlak P."/>
            <person name="Kuo D.-H."/>
            <person name="Larsson T."/>
            <person name="Lv J."/>
            <person name="Arendt D."/>
            <person name="Savage R."/>
            <person name="Osoegawa K."/>
            <person name="de Jong P."/>
            <person name="Lindberg D.R."/>
            <person name="Seaver E.C."/>
            <person name="Weisblat D.A."/>
            <person name="Putnam N.H."/>
            <person name="Grigoriev I.V."/>
            <person name="Rokhsar D.S."/>
        </authorList>
    </citation>
    <scope>NUCLEOTIDE SEQUENCE</scope>
    <source>
        <strain evidence="4">I ESC-2004</strain>
    </source>
</reference>
<dbReference type="Pfam" id="PF17963">
    <property type="entry name" value="Big_9"/>
    <property type="match status" value="1"/>
</dbReference>
<keyword evidence="4" id="KW-1185">Reference proteome</keyword>
<evidence type="ECO:0000259" key="1">
    <source>
        <dbReference type="Pfam" id="PF17803"/>
    </source>
</evidence>
<feature type="non-terminal residue" evidence="2">
    <location>
        <position position="1"/>
    </location>
</feature>
<dbReference type="Proteomes" id="UP000014760">
    <property type="component" value="Unassembled WGS sequence"/>
</dbReference>
<sequence>AGSLTLNGSSVTTNQIINTADIANLVFTPAANANGASYASLQFSVNDGTVDSTLNTITFDVTAVNDAPTASDNTLTIDEDTSHTFAASEFGFGDIDTGDTLQSVKITNLPVAGSLMLNGAAVTSNQVINAADIANLIFTPEANANGSGYASFQFSVNDGKLSSTSQSINFNVTPVNDAPSTGDNTLAIDEDTSLTFAVSDFGFTDIDTGDSLQSIKVTTLPTEGGLSLSGAAVTANQVINITDIPNLVFTPQTHANGIGYDSFQFTVSDGSTESAPKTFTVDVNPINDAPSAINSTQTIDEDNVYNFSPAEFGFNDVDAGDMLQSIKITSLPAAGSLTLNGSSVNANQVINASDINSLVFAPEDNEHGTGYANISFT</sequence>
<feature type="domain" description="RapA2 cadherin-like" evidence="1">
    <location>
        <begin position="278"/>
        <end position="341"/>
    </location>
</feature>
<accession>R7UP94</accession>
<evidence type="ECO:0000313" key="2">
    <source>
        <dbReference type="EMBL" id="ELU05762.1"/>
    </source>
</evidence>
<organism evidence="2">
    <name type="scientific">Capitella teleta</name>
    <name type="common">Polychaete worm</name>
    <dbReference type="NCBI Taxonomy" id="283909"/>
    <lineage>
        <taxon>Eukaryota</taxon>
        <taxon>Metazoa</taxon>
        <taxon>Spiralia</taxon>
        <taxon>Lophotrochozoa</taxon>
        <taxon>Annelida</taxon>
        <taxon>Polychaeta</taxon>
        <taxon>Sedentaria</taxon>
        <taxon>Scolecida</taxon>
        <taxon>Capitellidae</taxon>
        <taxon>Capitella</taxon>
    </lineage>
</organism>
<dbReference type="Pfam" id="PF17803">
    <property type="entry name" value="Cadherin_4"/>
    <property type="match status" value="1"/>
</dbReference>